<dbReference type="AlphaFoldDB" id="A0AAV7V0H8"/>
<evidence type="ECO:0000313" key="3">
    <source>
        <dbReference type="Proteomes" id="UP001066276"/>
    </source>
</evidence>
<gene>
    <name evidence="2" type="ORF">NDU88_003954</name>
</gene>
<feature type="compositionally biased region" description="Gly residues" evidence="1">
    <location>
        <begin position="1"/>
        <end position="10"/>
    </location>
</feature>
<keyword evidence="3" id="KW-1185">Reference proteome</keyword>
<accession>A0AAV7V0H8</accession>
<dbReference type="Proteomes" id="UP001066276">
    <property type="component" value="Chromosome 2_2"/>
</dbReference>
<feature type="compositionally biased region" description="Basic and acidic residues" evidence="1">
    <location>
        <begin position="188"/>
        <end position="199"/>
    </location>
</feature>
<feature type="region of interest" description="Disordered" evidence="1">
    <location>
        <begin position="188"/>
        <end position="239"/>
    </location>
</feature>
<protein>
    <submittedName>
        <fullName evidence="2">Uncharacterized protein</fullName>
    </submittedName>
</protein>
<sequence>MVLDGGGAGSWKGKASATPQDLMPPSPGVVMDGAAADCHGPETSPLPCVQERERILEEIHKTTKLILTSVSQSAFDDVKGNLDKKLSQFEEEITMKKQRKFIWDFKDYQSGRIPTFHRKYDHMYTEDYKEPVLLGNIGTSDISLRLPEESDVSDSSLSDKSENPLGKNMDVDTSVSRSNFLKQFRLLNQERTEQRKDFQPRGMGRGQRGRGRGIVQRKYEERKEGPPATGMTTRARKAP</sequence>
<organism evidence="2 3">
    <name type="scientific">Pleurodeles waltl</name>
    <name type="common">Iberian ribbed newt</name>
    <dbReference type="NCBI Taxonomy" id="8319"/>
    <lineage>
        <taxon>Eukaryota</taxon>
        <taxon>Metazoa</taxon>
        <taxon>Chordata</taxon>
        <taxon>Craniata</taxon>
        <taxon>Vertebrata</taxon>
        <taxon>Euteleostomi</taxon>
        <taxon>Amphibia</taxon>
        <taxon>Batrachia</taxon>
        <taxon>Caudata</taxon>
        <taxon>Salamandroidea</taxon>
        <taxon>Salamandridae</taxon>
        <taxon>Pleurodelinae</taxon>
        <taxon>Pleurodeles</taxon>
    </lineage>
</organism>
<proteinExistence type="predicted"/>
<name>A0AAV7V0H8_PLEWA</name>
<evidence type="ECO:0000313" key="2">
    <source>
        <dbReference type="EMBL" id="KAJ1194668.1"/>
    </source>
</evidence>
<feature type="region of interest" description="Disordered" evidence="1">
    <location>
        <begin position="147"/>
        <end position="172"/>
    </location>
</feature>
<comment type="caution">
    <text evidence="2">The sequence shown here is derived from an EMBL/GenBank/DDBJ whole genome shotgun (WGS) entry which is preliminary data.</text>
</comment>
<evidence type="ECO:0000256" key="1">
    <source>
        <dbReference type="SAM" id="MobiDB-lite"/>
    </source>
</evidence>
<reference evidence="2" key="1">
    <citation type="journal article" date="2022" name="bioRxiv">
        <title>Sequencing and chromosome-scale assembly of the giantPleurodeles waltlgenome.</title>
        <authorList>
            <person name="Brown T."/>
            <person name="Elewa A."/>
            <person name="Iarovenko S."/>
            <person name="Subramanian E."/>
            <person name="Araus A.J."/>
            <person name="Petzold A."/>
            <person name="Susuki M."/>
            <person name="Suzuki K.-i.T."/>
            <person name="Hayashi T."/>
            <person name="Toyoda A."/>
            <person name="Oliveira C."/>
            <person name="Osipova E."/>
            <person name="Leigh N.D."/>
            <person name="Simon A."/>
            <person name="Yun M.H."/>
        </authorList>
    </citation>
    <scope>NUCLEOTIDE SEQUENCE</scope>
    <source>
        <strain evidence="2">20211129_DDA</strain>
        <tissue evidence="2">Liver</tissue>
    </source>
</reference>
<dbReference type="EMBL" id="JANPWB010000004">
    <property type="protein sequence ID" value="KAJ1194668.1"/>
    <property type="molecule type" value="Genomic_DNA"/>
</dbReference>
<feature type="region of interest" description="Disordered" evidence="1">
    <location>
        <begin position="1"/>
        <end position="24"/>
    </location>
</feature>